<name>S6FN37_CAEEL</name>
<dbReference type="HOGENOM" id="CLU_662646_0_0_1"/>
<dbReference type="AlphaFoldDB" id="S6FN37"/>
<dbReference type="AGR" id="WB:WBGene00007445"/>
<dbReference type="InParanoid" id="S6FN37"/>
<dbReference type="GeneID" id="178023"/>
<evidence type="ECO:0000313" key="4">
    <source>
        <dbReference type="WormBase" id="C08F8.3b"/>
    </source>
</evidence>
<dbReference type="eggNOG" id="ENOG502RWV4">
    <property type="taxonomic scope" value="Eukaryota"/>
</dbReference>
<dbReference type="KEGG" id="cel:CELE_C08F8.3"/>
<feature type="coiled-coil region" evidence="1">
    <location>
        <begin position="229"/>
        <end position="263"/>
    </location>
</feature>
<dbReference type="OrthoDB" id="5798230at2759"/>
<keyword evidence="3" id="KW-1185">Reference proteome</keyword>
<gene>
    <name evidence="2 4" type="ORF">C08F8.3</name>
    <name evidence="2" type="ORF">CELE_C08F8.3</name>
</gene>
<evidence type="ECO:0000256" key="1">
    <source>
        <dbReference type="SAM" id="Coils"/>
    </source>
</evidence>
<evidence type="ECO:0007829" key="5">
    <source>
        <dbReference type="PeptideAtlas" id="S6FN37"/>
    </source>
</evidence>
<dbReference type="WormBase" id="C08F8.3b">
    <property type="protein sequence ID" value="CE05250"/>
    <property type="gene ID" value="WBGene00007445"/>
</dbReference>
<dbReference type="FunCoup" id="S6FN37">
    <property type="interactions" value="1339"/>
</dbReference>
<dbReference type="STRING" id="6239.C08F8.3b.1"/>
<dbReference type="Proteomes" id="UP000001940">
    <property type="component" value="Chromosome IV"/>
</dbReference>
<evidence type="ECO:0000313" key="2">
    <source>
        <dbReference type="EMBL" id="CDG24150.1"/>
    </source>
</evidence>
<keyword evidence="5" id="KW-1267">Proteomics identification</keyword>
<dbReference type="CTD" id="178023"/>
<dbReference type="ExpressionAtlas" id="S6FN37">
    <property type="expression patterns" value="baseline and differential"/>
</dbReference>
<organism evidence="2 3">
    <name type="scientific">Caenorhabditis elegans</name>
    <dbReference type="NCBI Taxonomy" id="6239"/>
    <lineage>
        <taxon>Eukaryota</taxon>
        <taxon>Metazoa</taxon>
        <taxon>Ecdysozoa</taxon>
        <taxon>Nematoda</taxon>
        <taxon>Chromadorea</taxon>
        <taxon>Rhabditida</taxon>
        <taxon>Rhabditina</taxon>
        <taxon>Rhabditomorpha</taxon>
        <taxon>Rhabditoidea</taxon>
        <taxon>Rhabditidae</taxon>
        <taxon>Peloderinae</taxon>
        <taxon>Caenorhabditis</taxon>
    </lineage>
</organism>
<accession>S6FN37</accession>
<dbReference type="Bgee" id="WBGene00007445">
    <property type="expression patterns" value="Expressed in germ line (C elegans) and 4 other cell types or tissues"/>
</dbReference>
<dbReference type="PaxDb" id="6239-C08F8.3b"/>
<evidence type="ECO:0000313" key="3">
    <source>
        <dbReference type="Proteomes" id="UP000001940"/>
    </source>
</evidence>
<dbReference type="SMR" id="S6FN37"/>
<dbReference type="RefSeq" id="NP_001293859.1">
    <property type="nucleotide sequence ID" value="NM_001306930.3"/>
</dbReference>
<sequence>MEQEFFFPPPKKSDGPVVACVVEKKGDGTRTSMRQNEIYAYSAQIRTGDGCMVMPKIHWNSFEPSDWVSCTLEYVNKANQIKEKEMLEISKVPAENFDRFGMPPTRFENGIVQIKTLFVACPEFIKNRETRNAYGSYKKLFILNIGLGFASSEINLFFNIIILQVSTRRTADGNLAEKVKNGDVYTGIFEFRAKDNGAINFNHRGRVRDETNHVIERDAMWELTKTSSVAATDVQKKQMKEAIEQLRKDAEQFEREFKDSQSRPVAPMLPPNEISENRKEINLGLALPSRHSQPSIRTVDVVTTTPAQMMPTASSFRIPFAQVSKAPVVAPSSQLQQQQQQPCSSNQTARIGNFLERDQVRGNLLGVPLSSSTPRGSPELLRRREVTADDGNITSNTAVMLRDNNANPMNRRRPS</sequence>
<proteinExistence type="evidence at protein level"/>
<keyword evidence="1" id="KW-0175">Coiled coil</keyword>
<dbReference type="EMBL" id="BX284604">
    <property type="protein sequence ID" value="CDG24150.1"/>
    <property type="molecule type" value="Genomic_DNA"/>
</dbReference>
<reference evidence="2 3" key="1">
    <citation type="journal article" date="1998" name="Science">
        <title>Genome sequence of the nematode C. elegans: a platform for investigating biology.</title>
        <authorList>
            <consortium name="The C. elegans sequencing consortium"/>
            <person name="Sulson J.E."/>
            <person name="Waterston R."/>
        </authorList>
    </citation>
    <scope>NUCLEOTIDE SEQUENCE [LARGE SCALE GENOMIC DNA]</scope>
    <source>
        <strain evidence="2 3">Bristol N2</strain>
    </source>
</reference>
<protein>
    <submittedName>
        <fullName evidence="2">Uncharacterized protein</fullName>
    </submittedName>
</protein>